<name>A0A2P6NIM2_9EUKA</name>
<gene>
    <name evidence="4" type="ORF">PROFUN_08928</name>
</gene>
<comment type="similarity">
    <text evidence="1">Belongs to the protein kinase superfamily. ADCK protein kinase family.</text>
</comment>
<dbReference type="InterPro" id="IPR011009">
    <property type="entry name" value="Kinase-like_dom_sf"/>
</dbReference>
<dbReference type="CDD" id="cd13969">
    <property type="entry name" value="ADCK1-like"/>
    <property type="match status" value="1"/>
</dbReference>
<dbReference type="InterPro" id="IPR004147">
    <property type="entry name" value="ABC1_dom"/>
</dbReference>
<dbReference type="AlphaFoldDB" id="A0A2P6NIM2"/>
<protein>
    <recommendedName>
        <fullName evidence="3">ABC1 atypical kinase-like domain-containing protein</fullName>
    </recommendedName>
</protein>
<evidence type="ECO:0000313" key="5">
    <source>
        <dbReference type="Proteomes" id="UP000241769"/>
    </source>
</evidence>
<dbReference type="Pfam" id="PF03109">
    <property type="entry name" value="ABC1"/>
    <property type="match status" value="1"/>
</dbReference>
<dbReference type="GO" id="GO:0005743">
    <property type="term" value="C:mitochondrial inner membrane"/>
    <property type="evidence" value="ECO:0007669"/>
    <property type="project" value="TreeGrafter"/>
</dbReference>
<feature type="compositionally biased region" description="Basic and acidic residues" evidence="2">
    <location>
        <begin position="54"/>
        <end position="80"/>
    </location>
</feature>
<comment type="caution">
    <text evidence="4">The sequence shown here is derived from an EMBL/GenBank/DDBJ whole genome shotgun (WGS) entry which is preliminary data.</text>
</comment>
<evidence type="ECO:0000313" key="4">
    <source>
        <dbReference type="EMBL" id="PRP83813.1"/>
    </source>
</evidence>
<feature type="region of interest" description="Disordered" evidence="2">
    <location>
        <begin position="54"/>
        <end position="83"/>
    </location>
</feature>
<dbReference type="GO" id="GO:0007005">
    <property type="term" value="P:mitochondrion organization"/>
    <property type="evidence" value="ECO:0007669"/>
    <property type="project" value="TreeGrafter"/>
</dbReference>
<proteinExistence type="inferred from homology"/>
<dbReference type="STRING" id="1890364.A0A2P6NIM2"/>
<feature type="compositionally biased region" description="Basic and acidic residues" evidence="2">
    <location>
        <begin position="193"/>
        <end position="227"/>
    </location>
</feature>
<dbReference type="InterPro" id="IPR045307">
    <property type="entry name" value="ADCK1_dom"/>
</dbReference>
<evidence type="ECO:0000256" key="2">
    <source>
        <dbReference type="SAM" id="MobiDB-lite"/>
    </source>
</evidence>
<accession>A0A2P6NIM2</accession>
<dbReference type="PANTHER" id="PTHR43173">
    <property type="entry name" value="ABC1 FAMILY PROTEIN"/>
    <property type="match status" value="1"/>
</dbReference>
<dbReference type="GO" id="GO:0055088">
    <property type="term" value="P:lipid homeostasis"/>
    <property type="evidence" value="ECO:0007669"/>
    <property type="project" value="TreeGrafter"/>
</dbReference>
<keyword evidence="5" id="KW-1185">Reference proteome</keyword>
<dbReference type="OrthoDB" id="427480at2759"/>
<feature type="domain" description="ABC1 atypical kinase-like" evidence="3">
    <location>
        <begin position="404"/>
        <end position="649"/>
    </location>
</feature>
<dbReference type="InterPro" id="IPR051130">
    <property type="entry name" value="Mito_struct-func_regulator"/>
</dbReference>
<dbReference type="InParanoid" id="A0A2P6NIM2"/>
<reference evidence="4 5" key="1">
    <citation type="journal article" date="2018" name="Genome Biol. Evol.">
        <title>Multiple Roots of Fruiting Body Formation in Amoebozoa.</title>
        <authorList>
            <person name="Hillmann F."/>
            <person name="Forbes G."/>
            <person name="Novohradska S."/>
            <person name="Ferling I."/>
            <person name="Riege K."/>
            <person name="Groth M."/>
            <person name="Westermann M."/>
            <person name="Marz M."/>
            <person name="Spaller T."/>
            <person name="Winckler T."/>
            <person name="Schaap P."/>
            <person name="Glockner G."/>
        </authorList>
    </citation>
    <scope>NUCLEOTIDE SEQUENCE [LARGE SCALE GENOMIC DNA]</scope>
    <source>
        <strain evidence="4 5">Jena</strain>
    </source>
</reference>
<dbReference type="Gene3D" id="1.10.510.10">
    <property type="entry name" value="Transferase(Phosphotransferase) domain 1"/>
    <property type="match status" value="1"/>
</dbReference>
<evidence type="ECO:0000256" key="1">
    <source>
        <dbReference type="ARBA" id="ARBA00009670"/>
    </source>
</evidence>
<sequence>MLALTHHLSRVRKSYRPIPINRSNLNPSRSFSPSCLHTIRRPLNPHFVSKRFFSSEKDAKDPAPKEVKTDEKKEEEKKPPEPVIVDWQFERPAKNYSWHVRGEDEFEELEKMDLNEDPPIGVKKIQKRPVMPPLSNRQREAGNFTLNKRGDYPDVQYSRYVAKDDDSLWIQPANNPVSQERIFRAKENLEGGIERMKQKEKEEKMRLAKQKQEAKGEAEPPSEEKPKVTPYYELPESERLVKFEPSIRYGVFYEHTDRSAPSNAKERWQGNVGYLPKKSLLSRLLFALLTVVGAAGLYSLYDMDTVKDNLRYIEFRIKTGIRFLRCTWTAGLMAVDYQRTIWDMEKEENEEETKSMLSQAHSRSAMRLLHLFEKNEGIFIKAGQHMSALTYVLPKEYCMAMIPLFEKAPFHTWEETERVFVEEFGAKPDQLFEEFEKTPTSSASMAQVHRAVYKNKPVAVKIQHSGLADQCISDVRTIEIIVNFVAQIFPQFKLKWLIDEFNRNLPNELDFIQEARNATKAQRNLEKSGIKNAKVPDIVWERSTPRILCMEWIEGVPLYNVERIKEMGVSPDAVAQVLTDVFNDQIFRHGFVHCDPHPGNVFVRKTPRDFEIVLLDNGLYRQYDDDFRIDYANLWWSIYNADEDGIKKYTKKLAGTDSYELFASMLTTRAMDRAKFGGGFKSYAKVYPIIRLSVVYPSQLYSSALTADEIASLQATAAGGVVEITQILATVPPALLLLFKTNDLLRSVTAKLVSPEASLRVLTTTMRYCLWAIHRHSLRTGNDGILQRITALFSEAKLYVQLNVYQLLLKYFLIQ</sequence>
<evidence type="ECO:0000259" key="3">
    <source>
        <dbReference type="Pfam" id="PF03109"/>
    </source>
</evidence>
<dbReference type="EMBL" id="MDYQ01000075">
    <property type="protein sequence ID" value="PRP83813.1"/>
    <property type="molecule type" value="Genomic_DNA"/>
</dbReference>
<dbReference type="Proteomes" id="UP000241769">
    <property type="component" value="Unassembled WGS sequence"/>
</dbReference>
<organism evidence="4 5">
    <name type="scientific">Planoprotostelium fungivorum</name>
    <dbReference type="NCBI Taxonomy" id="1890364"/>
    <lineage>
        <taxon>Eukaryota</taxon>
        <taxon>Amoebozoa</taxon>
        <taxon>Evosea</taxon>
        <taxon>Variosea</taxon>
        <taxon>Cavosteliida</taxon>
        <taxon>Cavosteliaceae</taxon>
        <taxon>Planoprotostelium</taxon>
    </lineage>
</organism>
<dbReference type="PANTHER" id="PTHR43173:SF19">
    <property type="entry name" value="AARF DOMAIN-CONTAINING PROTEIN KINASE 1"/>
    <property type="match status" value="1"/>
</dbReference>
<feature type="region of interest" description="Disordered" evidence="2">
    <location>
        <begin position="193"/>
        <end position="228"/>
    </location>
</feature>
<dbReference type="SUPFAM" id="SSF56112">
    <property type="entry name" value="Protein kinase-like (PK-like)"/>
    <property type="match status" value="1"/>
</dbReference>